<dbReference type="Pfam" id="PF01614">
    <property type="entry name" value="IclR_C"/>
    <property type="match status" value="1"/>
</dbReference>
<dbReference type="PROSITE" id="PS51077">
    <property type="entry name" value="HTH_ICLR"/>
    <property type="match status" value="1"/>
</dbReference>
<dbReference type="Proteomes" id="UP000036834">
    <property type="component" value="Unassembled WGS sequence"/>
</dbReference>
<gene>
    <name evidence="7" type="ORF">ADS79_29525</name>
    <name evidence="6" type="ORF">BRE01_23680</name>
</gene>
<dbReference type="PANTHER" id="PTHR30136">
    <property type="entry name" value="HELIX-TURN-HELIX TRANSCRIPTIONAL REGULATOR, ICLR FAMILY"/>
    <property type="match status" value="1"/>
</dbReference>
<dbReference type="OrthoDB" id="9791752at2"/>
<evidence type="ECO:0000259" key="5">
    <source>
        <dbReference type="PROSITE" id="PS51078"/>
    </source>
</evidence>
<evidence type="ECO:0000256" key="1">
    <source>
        <dbReference type="ARBA" id="ARBA00023015"/>
    </source>
</evidence>
<organism evidence="7 8">
    <name type="scientific">Brevibacillus reuszeri</name>
    <dbReference type="NCBI Taxonomy" id="54915"/>
    <lineage>
        <taxon>Bacteria</taxon>
        <taxon>Bacillati</taxon>
        <taxon>Bacillota</taxon>
        <taxon>Bacilli</taxon>
        <taxon>Bacillales</taxon>
        <taxon>Paenibacillaceae</taxon>
        <taxon>Brevibacillus</taxon>
    </lineage>
</organism>
<evidence type="ECO:0000256" key="2">
    <source>
        <dbReference type="ARBA" id="ARBA00023125"/>
    </source>
</evidence>
<dbReference type="PROSITE" id="PS51078">
    <property type="entry name" value="ICLR_ED"/>
    <property type="match status" value="1"/>
</dbReference>
<dbReference type="GO" id="GO:0003700">
    <property type="term" value="F:DNA-binding transcription factor activity"/>
    <property type="evidence" value="ECO:0007669"/>
    <property type="project" value="TreeGrafter"/>
</dbReference>
<dbReference type="InterPro" id="IPR036390">
    <property type="entry name" value="WH_DNA-bd_sf"/>
</dbReference>
<evidence type="ECO:0000256" key="3">
    <source>
        <dbReference type="ARBA" id="ARBA00023163"/>
    </source>
</evidence>
<keyword evidence="1" id="KW-0805">Transcription regulation</keyword>
<evidence type="ECO:0000313" key="8">
    <source>
        <dbReference type="Proteomes" id="UP000036834"/>
    </source>
</evidence>
<accession>A0A0K9YMI6</accession>
<dbReference type="AlphaFoldDB" id="A0A0K9YMI6"/>
<dbReference type="PATRIC" id="fig|54915.3.peg.5123"/>
<dbReference type="InterPro" id="IPR036388">
    <property type="entry name" value="WH-like_DNA-bd_sf"/>
</dbReference>
<keyword evidence="3" id="KW-0804">Transcription</keyword>
<evidence type="ECO:0000259" key="4">
    <source>
        <dbReference type="PROSITE" id="PS51077"/>
    </source>
</evidence>
<name>A0A0K9YMI6_9BACL</name>
<dbReference type="SMART" id="SM00346">
    <property type="entry name" value="HTH_ICLR"/>
    <property type="match status" value="1"/>
</dbReference>
<evidence type="ECO:0000313" key="9">
    <source>
        <dbReference type="Proteomes" id="UP000319578"/>
    </source>
</evidence>
<reference evidence="8" key="1">
    <citation type="submission" date="2015-07" db="EMBL/GenBank/DDBJ databases">
        <title>Genome sequencing project for genomic taxonomy and phylogenomics of Bacillus-like bacteria.</title>
        <authorList>
            <person name="Liu B."/>
            <person name="Wang J."/>
            <person name="Zhu Y."/>
            <person name="Liu G."/>
            <person name="Chen Q."/>
            <person name="Chen Z."/>
            <person name="Lan J."/>
            <person name="Che J."/>
            <person name="Ge C."/>
            <person name="Shi H."/>
            <person name="Pan Z."/>
            <person name="Liu X."/>
        </authorList>
    </citation>
    <scope>NUCLEOTIDE SEQUENCE [LARGE SCALE GENOMIC DNA]</scope>
    <source>
        <strain evidence="8">DSM 9887</strain>
    </source>
</reference>
<dbReference type="Proteomes" id="UP000319578">
    <property type="component" value="Unassembled WGS sequence"/>
</dbReference>
<dbReference type="STRING" id="54915.ADS79_29525"/>
<feature type="domain" description="IclR-ED" evidence="5">
    <location>
        <begin position="67"/>
        <end position="243"/>
    </location>
</feature>
<comment type="caution">
    <text evidence="7">The sequence shown here is derived from an EMBL/GenBank/DDBJ whole genome shotgun (WGS) entry which is preliminary data.</text>
</comment>
<dbReference type="SUPFAM" id="SSF46785">
    <property type="entry name" value="Winged helix' DNA-binding domain"/>
    <property type="match status" value="1"/>
</dbReference>
<evidence type="ECO:0000313" key="7">
    <source>
        <dbReference type="EMBL" id="KNB69968.1"/>
    </source>
</evidence>
<dbReference type="EMBL" id="LGIQ01000011">
    <property type="protein sequence ID" value="KNB69968.1"/>
    <property type="molecule type" value="Genomic_DNA"/>
</dbReference>
<sequence length="244" mass="27994">MIQSFDRAMAIATALSSDEQRKWWTINDLSKECHLPVSTIYRLLYTLMKHGLVEQDAVGKQYALGVKWMEFGLRVLDRIDYRKVIKPMIEELAREVEESVYFSQPSGVESIIVDRIDSQHNIRVYDQLGLRIPLNIGAANKTILANMTTNEAEQILLQLIEQEHMQPFFEKLKEIKQQGYAVSFGERTENTASVAAPVFDYNQKVIGALSIGILTYDLKEERLQFLIEKVKEVACKTSQRLGSY</sequence>
<dbReference type="Gene3D" id="3.30.450.40">
    <property type="match status" value="1"/>
</dbReference>
<dbReference type="GO" id="GO:0045892">
    <property type="term" value="P:negative regulation of DNA-templated transcription"/>
    <property type="evidence" value="ECO:0007669"/>
    <property type="project" value="UniProtKB-ARBA"/>
</dbReference>
<evidence type="ECO:0000313" key="6">
    <source>
        <dbReference type="EMBL" id="GED68666.1"/>
    </source>
</evidence>
<dbReference type="RefSeq" id="WP_049742008.1">
    <property type="nucleotide sequence ID" value="NZ_BJON01000009.1"/>
</dbReference>
<reference evidence="6 9" key="3">
    <citation type="submission" date="2019-06" db="EMBL/GenBank/DDBJ databases">
        <title>Whole genome shotgun sequence of Brevibacillus reuszeri NBRC 15719.</title>
        <authorList>
            <person name="Hosoyama A."/>
            <person name="Uohara A."/>
            <person name="Ohji S."/>
            <person name="Ichikawa N."/>
        </authorList>
    </citation>
    <scope>NUCLEOTIDE SEQUENCE [LARGE SCALE GENOMIC DNA]</scope>
    <source>
        <strain evidence="6 9">NBRC 15719</strain>
    </source>
</reference>
<proteinExistence type="predicted"/>
<dbReference type="SUPFAM" id="SSF55781">
    <property type="entry name" value="GAF domain-like"/>
    <property type="match status" value="1"/>
</dbReference>
<dbReference type="GO" id="GO:0003677">
    <property type="term" value="F:DNA binding"/>
    <property type="evidence" value="ECO:0007669"/>
    <property type="project" value="UniProtKB-KW"/>
</dbReference>
<reference evidence="7" key="2">
    <citation type="submission" date="2015-07" db="EMBL/GenBank/DDBJ databases">
        <title>MeaNS - Measles Nucleotide Surveillance Program.</title>
        <authorList>
            <person name="Tran T."/>
            <person name="Druce J."/>
        </authorList>
    </citation>
    <scope>NUCLEOTIDE SEQUENCE</scope>
    <source>
        <strain evidence="7">DSM 9887</strain>
    </source>
</reference>
<dbReference type="InterPro" id="IPR029016">
    <property type="entry name" value="GAF-like_dom_sf"/>
</dbReference>
<keyword evidence="9" id="KW-1185">Reference proteome</keyword>
<protein>
    <submittedName>
        <fullName evidence="7">IclR family transcriptional regulator</fullName>
    </submittedName>
</protein>
<dbReference type="EMBL" id="BJON01000009">
    <property type="protein sequence ID" value="GED68666.1"/>
    <property type="molecule type" value="Genomic_DNA"/>
</dbReference>
<feature type="domain" description="HTH iclR-type" evidence="4">
    <location>
        <begin position="2"/>
        <end position="66"/>
    </location>
</feature>
<dbReference type="InterPro" id="IPR005471">
    <property type="entry name" value="Tscrpt_reg_IclR_N"/>
</dbReference>
<dbReference type="InterPro" id="IPR014757">
    <property type="entry name" value="Tscrpt_reg_IclR_C"/>
</dbReference>
<dbReference type="InterPro" id="IPR050707">
    <property type="entry name" value="HTH_MetabolicPath_Reg"/>
</dbReference>
<dbReference type="Gene3D" id="1.10.10.10">
    <property type="entry name" value="Winged helix-like DNA-binding domain superfamily/Winged helix DNA-binding domain"/>
    <property type="match status" value="1"/>
</dbReference>
<keyword evidence="2" id="KW-0238">DNA-binding</keyword>
<dbReference type="Pfam" id="PF09339">
    <property type="entry name" value="HTH_IclR"/>
    <property type="match status" value="1"/>
</dbReference>
<dbReference type="PANTHER" id="PTHR30136:SF24">
    <property type="entry name" value="HTH-TYPE TRANSCRIPTIONAL REPRESSOR ALLR"/>
    <property type="match status" value="1"/>
</dbReference>